<reference evidence="2" key="1">
    <citation type="journal article" date="2020" name="G3 (Bethesda)">
        <title>High-Quality Assemblies for Three Invasive Social Wasps from the &lt;i&gt;Vespula&lt;/i&gt; Genus.</title>
        <authorList>
            <person name="Harrop T.W.R."/>
            <person name="Guhlin J."/>
            <person name="McLaughlin G.M."/>
            <person name="Permina E."/>
            <person name="Stockwell P."/>
            <person name="Gilligan J."/>
            <person name="Le Lec M.F."/>
            <person name="Gruber M.A.M."/>
            <person name="Quinn O."/>
            <person name="Lovegrove M."/>
            <person name="Duncan E.J."/>
            <person name="Remnant E.J."/>
            <person name="Van Eeckhoven J."/>
            <person name="Graham B."/>
            <person name="Knapp R.A."/>
            <person name="Langford K.W."/>
            <person name="Kronenberg Z."/>
            <person name="Press M.O."/>
            <person name="Eacker S.M."/>
            <person name="Wilson-Rankin E.E."/>
            <person name="Purcell J."/>
            <person name="Lester P.J."/>
            <person name="Dearden P.K."/>
        </authorList>
    </citation>
    <scope>NUCLEOTIDE SEQUENCE</scope>
    <source>
        <strain evidence="2">Volc-1</strain>
    </source>
</reference>
<sequence>MNVRRRKKNFVFGDELRTIGRCSCRVQPLCRRQLPRRRHCPNPSAVESKVSRQAQRHKPALNRTRERAAANAAGDVR</sequence>
<comment type="caution">
    <text evidence="2">The sequence shown here is derived from an EMBL/GenBank/DDBJ whole genome shotgun (WGS) entry which is preliminary data.</text>
</comment>
<dbReference type="Proteomes" id="UP000600918">
    <property type="component" value="Unassembled WGS sequence"/>
</dbReference>
<dbReference type="AlphaFoldDB" id="A0A834NY76"/>
<evidence type="ECO:0000313" key="3">
    <source>
        <dbReference type="Proteomes" id="UP000600918"/>
    </source>
</evidence>
<evidence type="ECO:0000256" key="1">
    <source>
        <dbReference type="SAM" id="MobiDB-lite"/>
    </source>
</evidence>
<proteinExistence type="predicted"/>
<name>A0A834NY76_VESPE</name>
<accession>A0A834NY76</accession>
<keyword evidence="3" id="KW-1185">Reference proteome</keyword>
<dbReference type="EMBL" id="JACSDY010000008">
    <property type="protein sequence ID" value="KAF7421429.1"/>
    <property type="molecule type" value="Genomic_DNA"/>
</dbReference>
<organism evidence="2 3">
    <name type="scientific">Vespula pensylvanica</name>
    <name type="common">Western yellow jacket</name>
    <name type="synonym">Wasp</name>
    <dbReference type="NCBI Taxonomy" id="30213"/>
    <lineage>
        <taxon>Eukaryota</taxon>
        <taxon>Metazoa</taxon>
        <taxon>Ecdysozoa</taxon>
        <taxon>Arthropoda</taxon>
        <taxon>Hexapoda</taxon>
        <taxon>Insecta</taxon>
        <taxon>Pterygota</taxon>
        <taxon>Neoptera</taxon>
        <taxon>Endopterygota</taxon>
        <taxon>Hymenoptera</taxon>
        <taxon>Apocrita</taxon>
        <taxon>Aculeata</taxon>
        <taxon>Vespoidea</taxon>
        <taxon>Vespidae</taxon>
        <taxon>Vespinae</taxon>
        <taxon>Vespula</taxon>
    </lineage>
</organism>
<gene>
    <name evidence="2" type="ORF">H0235_009265</name>
</gene>
<feature type="region of interest" description="Disordered" evidence="1">
    <location>
        <begin position="39"/>
        <end position="77"/>
    </location>
</feature>
<evidence type="ECO:0000313" key="2">
    <source>
        <dbReference type="EMBL" id="KAF7421429.1"/>
    </source>
</evidence>
<protein>
    <submittedName>
        <fullName evidence="2">Uncharacterized protein</fullName>
    </submittedName>
</protein>